<accession>F9UAA4</accession>
<keyword evidence="3" id="KW-1185">Reference proteome</keyword>
<sequence length="499" mass="54030">MAPSLRIARVDISGYRLPTEELAGLDDLHRELQTLIRRHLPGVVASVFALPVPCADGKTVDWYSDLPGQPTRLTDLPGARRAVMKAKLEERLDALRRLADALPTRVKGSEPIAAILRAATRYPDDSHVYVIGDEPVLTLWGFVLVEASRRGRAVGPGLASASAPEPPVRRRSRWGWALAVALILGAGLAGGGWLWLERREMDSLAAELQAGLEAACAGPDRLGALALRIDRLDPERKGYAELRERIAAEQARCAAAASLDRAVIAADWDCSRLAEIRRGLAGSGGEPSTSERDLGRKPFAGIVARLDERLGVCETSARAAAELEERLGNCAALAELGVAIDLPASKPESELASEAPPDETPWQPVRERLTRELARCAEADRIVVALDTALEADDGGCQALLKLDRESAGLDLTREPLAGLRERLDTELDRCARAQTYRQKLVDAQMDCAALRTLAGELAAEDAEREPLRAIRGRLDEALLRCDTLEKLEEAVGEGLKRP</sequence>
<dbReference type="EMBL" id="AFWV01000005">
    <property type="protein sequence ID" value="EGV19052.1"/>
    <property type="molecule type" value="Genomic_DNA"/>
</dbReference>
<keyword evidence="1" id="KW-0812">Transmembrane</keyword>
<dbReference type="STRING" id="768671.ThimaDRAFT_1856"/>
<gene>
    <name evidence="2" type="ORF">ThimaDRAFT_1856</name>
</gene>
<feature type="transmembrane region" description="Helical" evidence="1">
    <location>
        <begin position="174"/>
        <end position="196"/>
    </location>
</feature>
<proteinExistence type="predicted"/>
<dbReference type="eggNOG" id="COG2304">
    <property type="taxonomic scope" value="Bacteria"/>
</dbReference>
<name>F9UAA4_9GAMM</name>
<evidence type="ECO:0000313" key="3">
    <source>
        <dbReference type="Proteomes" id="UP000005459"/>
    </source>
</evidence>
<keyword evidence="1" id="KW-0472">Membrane</keyword>
<reference evidence="2 3" key="1">
    <citation type="submission" date="2011-06" db="EMBL/GenBank/DDBJ databases">
        <title>The draft genome of Thiocapsa marina 5811.</title>
        <authorList>
            <consortium name="US DOE Joint Genome Institute (JGI-PGF)"/>
            <person name="Lucas S."/>
            <person name="Han J."/>
            <person name="Cheng J.-F."/>
            <person name="Goodwin L."/>
            <person name="Pitluck S."/>
            <person name="Peters L."/>
            <person name="Land M.L."/>
            <person name="Hauser L."/>
            <person name="Vogl K."/>
            <person name="Liu Z."/>
            <person name="Imhoff J."/>
            <person name="Thiel V."/>
            <person name="Frigaard N.-U."/>
            <person name="Bryant D."/>
            <person name="Woyke T.J."/>
        </authorList>
    </citation>
    <scope>NUCLEOTIDE SEQUENCE [LARGE SCALE GENOMIC DNA]</scope>
    <source>
        <strain evidence="2 3">5811</strain>
    </source>
</reference>
<evidence type="ECO:0000256" key="1">
    <source>
        <dbReference type="SAM" id="Phobius"/>
    </source>
</evidence>
<organism evidence="2 3">
    <name type="scientific">Thiocapsa marina 5811</name>
    <dbReference type="NCBI Taxonomy" id="768671"/>
    <lineage>
        <taxon>Bacteria</taxon>
        <taxon>Pseudomonadati</taxon>
        <taxon>Pseudomonadota</taxon>
        <taxon>Gammaproteobacteria</taxon>
        <taxon>Chromatiales</taxon>
        <taxon>Chromatiaceae</taxon>
        <taxon>Thiocapsa</taxon>
    </lineage>
</organism>
<protein>
    <submittedName>
        <fullName evidence="2">Uncharacterized protein</fullName>
    </submittedName>
</protein>
<dbReference type="Proteomes" id="UP000005459">
    <property type="component" value="Unassembled WGS sequence"/>
</dbReference>
<keyword evidence="1" id="KW-1133">Transmembrane helix</keyword>
<dbReference type="RefSeq" id="WP_007192732.1">
    <property type="nucleotide sequence ID" value="NZ_AFWV01000005.1"/>
</dbReference>
<evidence type="ECO:0000313" key="2">
    <source>
        <dbReference type="EMBL" id="EGV19052.1"/>
    </source>
</evidence>
<dbReference type="AlphaFoldDB" id="F9UAA4"/>
<dbReference type="OrthoDB" id="5755451at2"/>